<dbReference type="HOGENOM" id="CLU_002265_2_0_1"/>
<dbReference type="Proteomes" id="UP000054166">
    <property type="component" value="Unassembled WGS sequence"/>
</dbReference>
<evidence type="ECO:0000256" key="10">
    <source>
        <dbReference type="SAM" id="MobiDB-lite"/>
    </source>
</evidence>
<dbReference type="SUPFAM" id="SSF47781">
    <property type="entry name" value="RuvA domain 2-like"/>
    <property type="match status" value="1"/>
</dbReference>
<proteinExistence type="inferred from homology"/>
<keyword evidence="7" id="KW-0238">DNA-binding</keyword>
<keyword evidence="5" id="KW-0227">DNA damage</keyword>
<evidence type="ECO:0000256" key="7">
    <source>
        <dbReference type="ARBA" id="ARBA00023125"/>
    </source>
</evidence>
<dbReference type="GO" id="GO:0003697">
    <property type="term" value="F:single-stranded DNA binding"/>
    <property type="evidence" value="ECO:0007669"/>
    <property type="project" value="TreeGrafter"/>
</dbReference>
<dbReference type="InterPro" id="IPR010994">
    <property type="entry name" value="RuvA_2-like"/>
</dbReference>
<feature type="domain" description="ERCC4" evidence="11">
    <location>
        <begin position="766"/>
        <end position="846"/>
    </location>
</feature>
<evidence type="ECO:0000259" key="11">
    <source>
        <dbReference type="SMART" id="SM00891"/>
    </source>
</evidence>
<comment type="similarity">
    <text evidence="2">Belongs to the XPF family.</text>
</comment>
<dbReference type="SMART" id="SM00891">
    <property type="entry name" value="ERCC4"/>
    <property type="match status" value="1"/>
</dbReference>
<comment type="subcellular location">
    <subcellularLocation>
        <location evidence="1">Nucleus</location>
    </subcellularLocation>
</comment>
<feature type="compositionally biased region" description="Basic and acidic residues" evidence="10">
    <location>
        <begin position="531"/>
        <end position="544"/>
    </location>
</feature>
<keyword evidence="6" id="KW-0378">Hydrolase</keyword>
<dbReference type="FunFam" id="3.40.50.10130:FF:000002">
    <property type="entry name" value="DNA repair endonuclease XPF"/>
    <property type="match status" value="1"/>
</dbReference>
<accession>A0A0C3F5J5</accession>
<dbReference type="GO" id="GO:0000110">
    <property type="term" value="C:nucleotide-excision repair factor 1 complex"/>
    <property type="evidence" value="ECO:0007669"/>
    <property type="project" value="TreeGrafter"/>
</dbReference>
<dbReference type="Gene3D" id="3.40.50.10130">
    <property type="match status" value="1"/>
</dbReference>
<feature type="region of interest" description="Disordered" evidence="10">
    <location>
        <begin position="509"/>
        <end position="580"/>
    </location>
</feature>
<evidence type="ECO:0000256" key="5">
    <source>
        <dbReference type="ARBA" id="ARBA00022763"/>
    </source>
</evidence>
<sequence length="1008" mass="112789">MATLLPFHKSILERIHDPQTSDLLVLARGLGLRRILCTLMKIYDSPQNLVLLVNASQEEESAIGEELGMMGVRRPGLRVVGYEMGKKDRQELYKRGGLMSVTSRILVVDMLQSDIPIDLITGILVLHAEKVTALSLEAFIVRLYREKNTTGFLKAFSDQPEHITSGMSPLKNIMKELQLRKVHIYPRFHEEVKASLERRRADVIELYQPLTESMKDIHGAIVQCMTTTLAELKRSNATLDLDDLNVENAYFRSFDAIVRRQLDPVWHKVGLKTKQLVADLATLRRLLTYLLTYDPLAFHTYLETIITSNSTSASGGPRQHQSPWLLTDAANVIFKMAKRRCYMHSSSSTPVKRKAPPASVINLVDDDEEEDAWDALDEIEGRVGVKSDKAKGKERERRKPWVPDDMDPVLEELPKWSLLAEVLKEIEEEMMRQESLGAAQPTFHPGSNTVLIMTSSTSTSTLISEFLSTMDADAEQGAQGRTMMETKLRLYLGWKGKLSARREEGQGAVGWPVKNGETFQKEQGGDGVSEALKRKDQVMKERGASRRRVRGGAPTAGSAGVGDGGNSRKGQKDIISGEGEMREEADRVANFLASENGSGTDLLFNPDIIEHNLNGATLLDITSLDFENEFDTHYGLLAPEQTVIVRAYSDDSDDQVLAEIKPKFIVMFEPSQDFVRRIEVYRSSNPGLGVRVYFMVYQMSCEEHKYLAGIRREKESFERLIKERGSMLLPILEERTAGASVGDAIIKTISSRIAGGRKELNKEPSRVIVDMREFRSTLPSLLHASRLLVIPATLTVGDYIITPDICVERKSIPDLIQSFNSGRLYTQCELMSVHYKQPVLLIEFEEHKSFSLEAFAEVKSYAKASSKYPQKKSAGPSETERQSPTIQHKLVLLSLSFPRVRIIWSSSPFATAEIFNDLKLNNPEPDPSQAIAIGAEEDPDVGAGVNTAAEELLRSLPGITAKNVKHVMSKVRSVRELCEMGREGVQEILGVEPGKSCWEFMHRGELGR</sequence>
<evidence type="ECO:0000256" key="6">
    <source>
        <dbReference type="ARBA" id="ARBA00022801"/>
    </source>
</evidence>
<organism evidence="12 13">
    <name type="scientific">Piloderma croceum (strain F 1598)</name>
    <dbReference type="NCBI Taxonomy" id="765440"/>
    <lineage>
        <taxon>Eukaryota</taxon>
        <taxon>Fungi</taxon>
        <taxon>Dikarya</taxon>
        <taxon>Basidiomycota</taxon>
        <taxon>Agaricomycotina</taxon>
        <taxon>Agaricomycetes</taxon>
        <taxon>Agaricomycetidae</taxon>
        <taxon>Atheliales</taxon>
        <taxon>Atheliaceae</taxon>
        <taxon>Piloderma</taxon>
    </lineage>
</organism>
<dbReference type="AlphaFoldDB" id="A0A0C3F5J5"/>
<dbReference type="PANTHER" id="PTHR10150">
    <property type="entry name" value="DNA REPAIR ENDONUCLEASE XPF"/>
    <property type="match status" value="1"/>
</dbReference>
<dbReference type="GO" id="GO:0000014">
    <property type="term" value="F:single-stranded DNA endodeoxyribonuclease activity"/>
    <property type="evidence" value="ECO:0007669"/>
    <property type="project" value="TreeGrafter"/>
</dbReference>
<dbReference type="GO" id="GO:0000712">
    <property type="term" value="P:resolution of meiotic recombination intermediates"/>
    <property type="evidence" value="ECO:0007669"/>
    <property type="project" value="TreeGrafter"/>
</dbReference>
<dbReference type="InParanoid" id="A0A0C3F5J5"/>
<evidence type="ECO:0000256" key="8">
    <source>
        <dbReference type="ARBA" id="ARBA00023204"/>
    </source>
</evidence>
<evidence type="ECO:0000256" key="4">
    <source>
        <dbReference type="ARBA" id="ARBA00022759"/>
    </source>
</evidence>
<dbReference type="EMBL" id="KN833048">
    <property type="protein sequence ID" value="KIM75289.1"/>
    <property type="molecule type" value="Genomic_DNA"/>
</dbReference>
<dbReference type="InterPro" id="IPR011335">
    <property type="entry name" value="Restrct_endonuc-II-like"/>
</dbReference>
<evidence type="ECO:0000313" key="12">
    <source>
        <dbReference type="EMBL" id="KIM75289.1"/>
    </source>
</evidence>
<dbReference type="FunCoup" id="A0A0C3F5J5">
    <property type="interactions" value="629"/>
</dbReference>
<evidence type="ECO:0000256" key="9">
    <source>
        <dbReference type="ARBA" id="ARBA00023242"/>
    </source>
</evidence>
<keyword evidence="4" id="KW-0255">Endonuclease</keyword>
<dbReference type="SUPFAM" id="SSF52980">
    <property type="entry name" value="Restriction endonuclease-like"/>
    <property type="match status" value="1"/>
</dbReference>
<reference evidence="12 13" key="1">
    <citation type="submission" date="2014-04" db="EMBL/GenBank/DDBJ databases">
        <authorList>
            <consortium name="DOE Joint Genome Institute"/>
            <person name="Kuo A."/>
            <person name="Tarkka M."/>
            <person name="Buscot F."/>
            <person name="Kohler A."/>
            <person name="Nagy L.G."/>
            <person name="Floudas D."/>
            <person name="Copeland A."/>
            <person name="Barry K.W."/>
            <person name="Cichocki N."/>
            <person name="Veneault-Fourrey C."/>
            <person name="LaButti K."/>
            <person name="Lindquist E.A."/>
            <person name="Lipzen A."/>
            <person name="Lundell T."/>
            <person name="Morin E."/>
            <person name="Murat C."/>
            <person name="Sun H."/>
            <person name="Tunlid A."/>
            <person name="Henrissat B."/>
            <person name="Grigoriev I.V."/>
            <person name="Hibbett D.S."/>
            <person name="Martin F."/>
            <person name="Nordberg H.P."/>
            <person name="Cantor M.N."/>
            <person name="Hua S.X."/>
        </authorList>
    </citation>
    <scope>NUCLEOTIDE SEQUENCE [LARGE SCALE GENOMIC DNA]</scope>
    <source>
        <strain evidence="12 13">F 1598</strain>
    </source>
</reference>
<dbReference type="CDD" id="cd20078">
    <property type="entry name" value="XPF_nuclease_XPF_euk"/>
    <property type="match status" value="1"/>
</dbReference>
<dbReference type="GO" id="GO:0003684">
    <property type="term" value="F:damaged DNA binding"/>
    <property type="evidence" value="ECO:0007669"/>
    <property type="project" value="TreeGrafter"/>
</dbReference>
<reference evidence="13" key="2">
    <citation type="submission" date="2015-01" db="EMBL/GenBank/DDBJ databases">
        <title>Evolutionary Origins and Diversification of the Mycorrhizal Mutualists.</title>
        <authorList>
            <consortium name="DOE Joint Genome Institute"/>
            <consortium name="Mycorrhizal Genomics Consortium"/>
            <person name="Kohler A."/>
            <person name="Kuo A."/>
            <person name="Nagy L.G."/>
            <person name="Floudas D."/>
            <person name="Copeland A."/>
            <person name="Barry K.W."/>
            <person name="Cichocki N."/>
            <person name="Veneault-Fourrey C."/>
            <person name="LaButti K."/>
            <person name="Lindquist E.A."/>
            <person name="Lipzen A."/>
            <person name="Lundell T."/>
            <person name="Morin E."/>
            <person name="Murat C."/>
            <person name="Riley R."/>
            <person name="Ohm R."/>
            <person name="Sun H."/>
            <person name="Tunlid A."/>
            <person name="Henrissat B."/>
            <person name="Grigoriev I.V."/>
            <person name="Hibbett D.S."/>
            <person name="Martin F."/>
        </authorList>
    </citation>
    <scope>NUCLEOTIDE SEQUENCE [LARGE SCALE GENOMIC DNA]</scope>
    <source>
        <strain evidence="13">F 1598</strain>
    </source>
</reference>
<gene>
    <name evidence="12" type="ORF">PILCRDRAFT_827386</name>
</gene>
<keyword evidence="13" id="KW-1185">Reference proteome</keyword>
<dbReference type="GO" id="GO:1901255">
    <property type="term" value="P:nucleotide-excision repair involved in interstrand cross-link repair"/>
    <property type="evidence" value="ECO:0007669"/>
    <property type="project" value="TreeGrafter"/>
</dbReference>
<evidence type="ECO:0000256" key="2">
    <source>
        <dbReference type="ARBA" id="ARBA00010015"/>
    </source>
</evidence>
<dbReference type="STRING" id="765440.A0A0C3F5J5"/>
<keyword evidence="3" id="KW-0540">Nuclease</keyword>
<evidence type="ECO:0000256" key="3">
    <source>
        <dbReference type="ARBA" id="ARBA00022722"/>
    </source>
</evidence>
<name>A0A0C3F5J5_PILCF</name>
<dbReference type="PANTHER" id="PTHR10150:SF0">
    <property type="entry name" value="DNA REPAIR ENDONUCLEASE XPF"/>
    <property type="match status" value="1"/>
</dbReference>
<protein>
    <recommendedName>
        <fullName evidence="11">ERCC4 domain-containing protein</fullName>
    </recommendedName>
</protein>
<evidence type="ECO:0000313" key="13">
    <source>
        <dbReference type="Proteomes" id="UP000054166"/>
    </source>
</evidence>
<dbReference type="OrthoDB" id="361020at2759"/>
<dbReference type="GO" id="GO:0000724">
    <property type="term" value="P:double-strand break repair via homologous recombination"/>
    <property type="evidence" value="ECO:0007669"/>
    <property type="project" value="TreeGrafter"/>
</dbReference>
<dbReference type="InterPro" id="IPR006166">
    <property type="entry name" value="ERCC4_domain"/>
</dbReference>
<dbReference type="Gene3D" id="1.10.150.20">
    <property type="entry name" value="5' to 3' exonuclease, C-terminal subdomain"/>
    <property type="match status" value="1"/>
</dbReference>
<keyword evidence="8" id="KW-0234">DNA repair</keyword>
<dbReference type="InterPro" id="IPR047520">
    <property type="entry name" value="XPF_nuclease"/>
</dbReference>
<dbReference type="Pfam" id="PF02732">
    <property type="entry name" value="ERCC4"/>
    <property type="match status" value="1"/>
</dbReference>
<evidence type="ECO:0000256" key="1">
    <source>
        <dbReference type="ARBA" id="ARBA00004123"/>
    </source>
</evidence>
<keyword evidence="9" id="KW-0539">Nucleus</keyword>